<feature type="domain" description="Transposase IS204/IS1001/IS1096/IS1165 DDE" evidence="1">
    <location>
        <begin position="20"/>
        <end position="95"/>
    </location>
</feature>
<evidence type="ECO:0000313" key="3">
    <source>
        <dbReference type="Proteomes" id="UP000287188"/>
    </source>
</evidence>
<evidence type="ECO:0000313" key="2">
    <source>
        <dbReference type="EMBL" id="GCE23156.1"/>
    </source>
</evidence>
<dbReference type="EMBL" id="BIFS01000002">
    <property type="protein sequence ID" value="GCE23156.1"/>
    <property type="molecule type" value="Genomic_DNA"/>
</dbReference>
<comment type="caution">
    <text evidence="2">The sequence shown here is derived from an EMBL/GenBank/DDBJ whole genome shotgun (WGS) entry which is preliminary data.</text>
</comment>
<keyword evidence="3" id="KW-1185">Reference proteome</keyword>
<name>A0A402AVL7_9CHLR</name>
<proteinExistence type="predicted"/>
<reference evidence="3" key="1">
    <citation type="submission" date="2018-12" db="EMBL/GenBank/DDBJ databases">
        <title>Tengunoibacter tsumagoiensis gen. nov., sp. nov., Dictyobacter kobayashii sp. nov., D. alpinus sp. nov., and D. joshuensis sp. nov. and description of Dictyobacteraceae fam. nov. within the order Ktedonobacterales isolated from Tengu-no-mugimeshi.</title>
        <authorList>
            <person name="Wang C.M."/>
            <person name="Zheng Y."/>
            <person name="Sakai Y."/>
            <person name="Toyoda A."/>
            <person name="Minakuchi Y."/>
            <person name="Abe K."/>
            <person name="Yokota A."/>
            <person name="Yabe S."/>
        </authorList>
    </citation>
    <scope>NUCLEOTIDE SEQUENCE [LARGE SCALE GENOMIC DNA]</scope>
    <source>
        <strain evidence="3">Uno11</strain>
    </source>
</reference>
<protein>
    <recommendedName>
        <fullName evidence="1">Transposase IS204/IS1001/IS1096/IS1165 DDE domain-containing protein</fullName>
    </recommendedName>
</protein>
<sequence>MDSKNGLKLGSKKEGMILRHRKQRLFLRAKEELTEEEEQERSQIGRRLPLLEHAWQMKESLRDWYATAMQETAIEQLEEWIDQVKASACDPLKKAL</sequence>
<dbReference type="Proteomes" id="UP000287188">
    <property type="component" value="Unassembled WGS sequence"/>
</dbReference>
<evidence type="ECO:0000259" key="1">
    <source>
        <dbReference type="Pfam" id="PF01610"/>
    </source>
</evidence>
<dbReference type="AlphaFoldDB" id="A0A402AVL7"/>
<dbReference type="Pfam" id="PF01610">
    <property type="entry name" value="DDE_Tnp_ISL3"/>
    <property type="match status" value="1"/>
</dbReference>
<organism evidence="2 3">
    <name type="scientific">Dictyobacter kobayashii</name>
    <dbReference type="NCBI Taxonomy" id="2014872"/>
    <lineage>
        <taxon>Bacteria</taxon>
        <taxon>Bacillati</taxon>
        <taxon>Chloroflexota</taxon>
        <taxon>Ktedonobacteria</taxon>
        <taxon>Ktedonobacterales</taxon>
        <taxon>Dictyobacteraceae</taxon>
        <taxon>Dictyobacter</taxon>
    </lineage>
</organism>
<dbReference type="InterPro" id="IPR002560">
    <property type="entry name" value="Transposase_DDE"/>
</dbReference>
<accession>A0A402AVL7</accession>
<gene>
    <name evidence="2" type="ORF">KDK_69560</name>
</gene>